<evidence type="ECO:0000256" key="1">
    <source>
        <dbReference type="ARBA" id="ARBA00001933"/>
    </source>
</evidence>
<dbReference type="Proteomes" id="UP001374579">
    <property type="component" value="Unassembled WGS sequence"/>
</dbReference>
<dbReference type="EMBL" id="JBAMIC010000003">
    <property type="protein sequence ID" value="KAK7110099.1"/>
    <property type="molecule type" value="Genomic_DNA"/>
</dbReference>
<keyword evidence="23" id="KW-1185">Reference proteome</keyword>
<dbReference type="InterPro" id="IPR008829">
    <property type="entry name" value="SepSecS/SepCysS"/>
</dbReference>
<feature type="binding site" evidence="19">
    <location>
        <position position="130"/>
    </location>
    <ligand>
        <name>tRNA</name>
        <dbReference type="ChEBI" id="CHEBI:17843"/>
    </ligand>
</feature>
<comment type="cofactor">
    <cofactor evidence="1 18">
        <name>pyridoxal 5'-phosphate</name>
        <dbReference type="ChEBI" id="CHEBI:597326"/>
    </cofactor>
</comment>
<evidence type="ECO:0000256" key="11">
    <source>
        <dbReference type="ARBA" id="ARBA00022917"/>
    </source>
</evidence>
<feature type="region of interest" description="Disordered" evidence="21">
    <location>
        <begin position="329"/>
        <end position="354"/>
    </location>
</feature>
<dbReference type="Gene3D" id="3.40.640.10">
    <property type="entry name" value="Type I PLP-dependent aspartate aminotransferase-like (Major domain)"/>
    <property type="match status" value="1"/>
</dbReference>
<sequence>MATGMALVLCMSTLRLKRPEAKYILWPRIDQKSCFKSMITAGFTPVIIENRLEGDELCTDLEALSNKIEELGAQNILCVMSTTSCFAPRVPDKLEEIATLCKTKDIPHIVNNAYGLQSSKCTHLLQQAARVGRLDAFVQSTDKNFMVPVGGSIIAGFDKEFVELIGKTYPGRASATPSMDLLITLLSLGSSGYKKLLADRKEMFEYLQHNLSVCAANAEERLLNTRGNPISMGITLSLENDSDGKLATEIGSMLFTRFVSGTRVVAPGKENTIGGYTFQNFGAHCNSYPTAYLTAAAAVGMTKADVDTFISRLTKVLAKVKGVKSETCGAVNDADPPIKDSETTSSRLQGDGHE</sequence>
<evidence type="ECO:0000313" key="23">
    <source>
        <dbReference type="Proteomes" id="UP001374579"/>
    </source>
</evidence>
<accession>A0AAN9BRM4</accession>
<organism evidence="22 23">
    <name type="scientific">Littorina saxatilis</name>
    <dbReference type="NCBI Taxonomy" id="31220"/>
    <lineage>
        <taxon>Eukaryota</taxon>
        <taxon>Metazoa</taxon>
        <taxon>Spiralia</taxon>
        <taxon>Lophotrochozoa</taxon>
        <taxon>Mollusca</taxon>
        <taxon>Gastropoda</taxon>
        <taxon>Caenogastropoda</taxon>
        <taxon>Littorinimorpha</taxon>
        <taxon>Littorinoidea</taxon>
        <taxon>Littorinidae</taxon>
        <taxon>Littorina</taxon>
    </lineage>
</organism>
<evidence type="ECO:0000256" key="14">
    <source>
        <dbReference type="ARBA" id="ARBA00030669"/>
    </source>
</evidence>
<evidence type="ECO:0000256" key="16">
    <source>
        <dbReference type="ARBA" id="ARBA00032693"/>
    </source>
</evidence>
<evidence type="ECO:0000256" key="3">
    <source>
        <dbReference type="ARBA" id="ARBA00004822"/>
    </source>
</evidence>
<evidence type="ECO:0000256" key="7">
    <source>
        <dbReference type="ARBA" id="ARBA00022555"/>
    </source>
</evidence>
<evidence type="ECO:0000256" key="9">
    <source>
        <dbReference type="ARBA" id="ARBA00022884"/>
    </source>
</evidence>
<evidence type="ECO:0000256" key="12">
    <source>
        <dbReference type="ARBA" id="ARBA00023266"/>
    </source>
</evidence>
<evidence type="ECO:0000256" key="5">
    <source>
        <dbReference type="ARBA" id="ARBA00012464"/>
    </source>
</evidence>
<comment type="similarity">
    <text evidence="4 18">Belongs to the SepSecS family.</text>
</comment>
<dbReference type="SUPFAM" id="SSF53383">
    <property type="entry name" value="PLP-dependent transferases"/>
    <property type="match status" value="1"/>
</dbReference>
<dbReference type="GO" id="GO:0005737">
    <property type="term" value="C:cytoplasm"/>
    <property type="evidence" value="ECO:0007669"/>
    <property type="project" value="UniProtKB-SubCell"/>
</dbReference>
<keyword evidence="7 18" id="KW-0820">tRNA-binding</keyword>
<evidence type="ECO:0000256" key="10">
    <source>
        <dbReference type="ARBA" id="ARBA00022898"/>
    </source>
</evidence>
<comment type="function">
    <text evidence="2 18">Converts O-phosphoseryl-tRNA(Sec) to selenocysteinyl-tRNA(Sec) required for selenoprotein biosynthesis.</text>
</comment>
<comment type="subcellular location">
    <subcellularLocation>
        <location evidence="18">Cytoplasm</location>
    </subcellularLocation>
</comment>
<evidence type="ECO:0000256" key="2">
    <source>
        <dbReference type="ARBA" id="ARBA00002552"/>
    </source>
</evidence>
<comment type="pathway">
    <text evidence="3 18">Aminoacyl-tRNA biosynthesis; selenocysteinyl-tRNA(Sec) biosynthesis; selenocysteinyl-tRNA(Sec) from L-seryl-tRNA(Sec) (archaeal/eukaryal route): step 2/2.</text>
</comment>
<keyword evidence="8 18" id="KW-0808">Transferase</keyword>
<evidence type="ECO:0000256" key="19">
    <source>
        <dbReference type="PIRSR" id="PIRSR017689-1"/>
    </source>
</evidence>
<dbReference type="InterPro" id="IPR015424">
    <property type="entry name" value="PyrdxlP-dep_Trfase"/>
</dbReference>
<proteinExistence type="inferred from homology"/>
<evidence type="ECO:0000256" key="17">
    <source>
        <dbReference type="ARBA" id="ARBA00048808"/>
    </source>
</evidence>
<dbReference type="GO" id="GO:0098621">
    <property type="term" value="F:O-phosphoseryl-tRNA(Sec) selenium transferase activity"/>
    <property type="evidence" value="ECO:0007669"/>
    <property type="project" value="UniProtKB-EC"/>
</dbReference>
<dbReference type="EC" id="2.9.1.2" evidence="5 18"/>
<feature type="binding site" evidence="19">
    <location>
        <position position="257"/>
    </location>
    <ligand>
        <name>tRNA</name>
        <dbReference type="ChEBI" id="CHEBI:17843"/>
    </ligand>
</feature>
<dbReference type="AlphaFoldDB" id="A0AAN9BRM4"/>
<dbReference type="NCBIfam" id="TIGR03531">
    <property type="entry name" value="selenium_SpcS"/>
    <property type="match status" value="1"/>
</dbReference>
<evidence type="ECO:0000256" key="6">
    <source>
        <dbReference type="ARBA" id="ARBA00021963"/>
    </source>
</evidence>
<keyword evidence="18" id="KW-0963">Cytoplasm</keyword>
<dbReference type="GO" id="GO:0001717">
    <property type="term" value="P:conversion of seryl-tRNAsec to selenocys-tRNAsec"/>
    <property type="evidence" value="ECO:0007669"/>
    <property type="project" value="UniProtKB-UniRule"/>
</dbReference>
<evidence type="ECO:0000256" key="4">
    <source>
        <dbReference type="ARBA" id="ARBA00007037"/>
    </source>
</evidence>
<comment type="subunit">
    <text evidence="13">Homotetramer formed by a catalytic dimer and a non-catalytic dimer serving as a binding platform that orients tRNASec for catalysis. Each tetramer binds the CCA ends of two tRNAs which point to the active sites of the catalytic dimer.</text>
</comment>
<evidence type="ECO:0000256" key="21">
    <source>
        <dbReference type="SAM" id="MobiDB-lite"/>
    </source>
</evidence>
<dbReference type="PANTHER" id="PTHR12944">
    <property type="entry name" value="SOLUBLE LIVER ANTIGEN/LIVER PANCREAS ANTIGEN"/>
    <property type="match status" value="1"/>
</dbReference>
<feature type="binding site" evidence="19">
    <location>
        <position position="172"/>
    </location>
    <ligand>
        <name>substrate</name>
    </ligand>
</feature>
<keyword evidence="10 18" id="KW-0663">Pyridoxal phosphate</keyword>
<evidence type="ECO:0000256" key="18">
    <source>
        <dbReference type="PIRNR" id="PIRNR017689"/>
    </source>
</evidence>
<comment type="catalytic activity">
    <reaction evidence="17 18">
        <text>O-phospho-L-seryl-tRNA(Sec) + selenophosphate + H2O = L-selenocysteinyl-tRNA(Sec) + 2 phosphate</text>
        <dbReference type="Rhea" id="RHEA:25041"/>
        <dbReference type="Rhea" id="RHEA-COMP:9743"/>
        <dbReference type="Rhea" id="RHEA-COMP:9947"/>
        <dbReference type="ChEBI" id="CHEBI:15377"/>
        <dbReference type="ChEBI" id="CHEBI:16144"/>
        <dbReference type="ChEBI" id="CHEBI:43474"/>
        <dbReference type="ChEBI" id="CHEBI:78551"/>
        <dbReference type="ChEBI" id="CHEBI:78573"/>
        <dbReference type="EC" id="2.9.1.2"/>
    </reaction>
</comment>
<feature type="modified residue" description="N6-(pyridoxal phosphate)lysine" evidence="20">
    <location>
        <position position="143"/>
    </location>
</feature>
<dbReference type="PIRSF" id="PIRSF017689">
    <property type="entry name" value="SepSecS"/>
    <property type="match status" value="1"/>
</dbReference>
<gene>
    <name evidence="22" type="ORF">V1264_014027</name>
</gene>
<evidence type="ECO:0000313" key="22">
    <source>
        <dbReference type="EMBL" id="KAK7110099.1"/>
    </source>
</evidence>
<dbReference type="GO" id="GO:0001514">
    <property type="term" value="P:selenocysteine incorporation"/>
    <property type="evidence" value="ECO:0007669"/>
    <property type="project" value="TreeGrafter"/>
</dbReference>
<keyword evidence="11 18" id="KW-0648">Protein biosynthesis</keyword>
<protein>
    <recommendedName>
        <fullName evidence="6 18">O-phosphoseryl-tRNA(Sec) selenium transferase</fullName>
        <ecNumber evidence="5 18">2.9.1.2</ecNumber>
    </recommendedName>
    <alternativeName>
        <fullName evidence="14 18">Selenocysteine synthase</fullName>
    </alternativeName>
    <alternativeName>
        <fullName evidence="15 18">Selenocysteinyl-tRNA(Sec) synthase</fullName>
    </alternativeName>
    <alternativeName>
        <fullName evidence="16 18">Sep-tRNA:Sec-tRNA synthase</fullName>
    </alternativeName>
</protein>
<evidence type="ECO:0000256" key="20">
    <source>
        <dbReference type="PIRSR" id="PIRSR017689-50"/>
    </source>
</evidence>
<name>A0AAN9BRM4_9CAEN</name>
<keyword evidence="9 18" id="KW-0694">RNA-binding</keyword>
<evidence type="ECO:0000256" key="8">
    <source>
        <dbReference type="ARBA" id="ARBA00022679"/>
    </source>
</evidence>
<comment type="caution">
    <text evidence="22">The sequence shown here is derived from an EMBL/GenBank/DDBJ whole genome shotgun (WGS) entry which is preliminary data.</text>
</comment>
<dbReference type="InterPro" id="IPR019872">
    <property type="entry name" value="Sec-tRNA_Se_transferase"/>
</dbReference>
<dbReference type="InterPro" id="IPR015421">
    <property type="entry name" value="PyrdxlP-dep_Trfase_major"/>
</dbReference>
<evidence type="ECO:0000256" key="13">
    <source>
        <dbReference type="ARBA" id="ARBA00026053"/>
    </source>
</evidence>
<evidence type="ECO:0000256" key="15">
    <source>
        <dbReference type="ARBA" id="ARBA00032048"/>
    </source>
</evidence>
<reference evidence="22 23" key="1">
    <citation type="submission" date="2024-02" db="EMBL/GenBank/DDBJ databases">
        <title>Chromosome-scale genome assembly of the rough periwinkle Littorina saxatilis.</title>
        <authorList>
            <person name="De Jode A."/>
            <person name="Faria R."/>
            <person name="Formenti G."/>
            <person name="Sims Y."/>
            <person name="Smith T.P."/>
            <person name="Tracey A."/>
            <person name="Wood J.M.D."/>
            <person name="Zagrodzka Z.B."/>
            <person name="Johannesson K."/>
            <person name="Butlin R.K."/>
            <person name="Leder E.H."/>
        </authorList>
    </citation>
    <scope>NUCLEOTIDE SEQUENCE [LARGE SCALE GENOMIC DNA]</scope>
    <source>
        <strain evidence="22">Snail1</strain>
        <tissue evidence="22">Muscle</tissue>
    </source>
</reference>
<dbReference type="Pfam" id="PF05889">
    <property type="entry name" value="SepSecS"/>
    <property type="match status" value="1"/>
</dbReference>
<dbReference type="GO" id="GO:0000049">
    <property type="term" value="F:tRNA binding"/>
    <property type="evidence" value="ECO:0007669"/>
    <property type="project" value="UniProtKB-UniRule"/>
</dbReference>
<dbReference type="PANTHER" id="PTHR12944:SF2">
    <property type="entry name" value="O-PHOSPHOSERYL-TRNA(SEC) SELENIUM TRANSFERASE"/>
    <property type="match status" value="1"/>
</dbReference>
<keyword evidence="12 18" id="KW-0711">Selenium</keyword>